<dbReference type="AlphaFoldDB" id="A0A2R6RFC6"/>
<reference evidence="2 3" key="1">
    <citation type="submission" date="2017-07" db="EMBL/GenBank/DDBJ databases">
        <title>An improved, manually edited Actinidia chinensis var. chinensis (kiwifruit) genome highlights the challenges associated with draft genomes and gene prediction in plants.</title>
        <authorList>
            <person name="Pilkington S."/>
            <person name="Crowhurst R."/>
            <person name="Hilario E."/>
            <person name="Nardozza S."/>
            <person name="Fraser L."/>
            <person name="Peng Y."/>
            <person name="Gunaseelan K."/>
            <person name="Simpson R."/>
            <person name="Tahir J."/>
            <person name="Deroles S."/>
            <person name="Templeton K."/>
            <person name="Luo Z."/>
            <person name="Davy M."/>
            <person name="Cheng C."/>
            <person name="Mcneilage M."/>
            <person name="Scaglione D."/>
            <person name="Liu Y."/>
            <person name="Zhang Q."/>
            <person name="Datson P."/>
            <person name="De Silva N."/>
            <person name="Gardiner S."/>
            <person name="Bassett H."/>
            <person name="Chagne D."/>
            <person name="Mccallum J."/>
            <person name="Dzierzon H."/>
            <person name="Deng C."/>
            <person name="Wang Y.-Y."/>
            <person name="Barron N."/>
            <person name="Manako K."/>
            <person name="Bowen J."/>
            <person name="Foster T."/>
            <person name="Erridge Z."/>
            <person name="Tiffin H."/>
            <person name="Waite C."/>
            <person name="Davies K."/>
            <person name="Grierson E."/>
            <person name="Laing W."/>
            <person name="Kirk R."/>
            <person name="Chen X."/>
            <person name="Wood M."/>
            <person name="Montefiori M."/>
            <person name="Brummell D."/>
            <person name="Schwinn K."/>
            <person name="Catanach A."/>
            <person name="Fullerton C."/>
            <person name="Li D."/>
            <person name="Meiyalaghan S."/>
            <person name="Nieuwenhuizen N."/>
            <person name="Read N."/>
            <person name="Prakash R."/>
            <person name="Hunter D."/>
            <person name="Zhang H."/>
            <person name="Mckenzie M."/>
            <person name="Knabel M."/>
            <person name="Harris A."/>
            <person name="Allan A."/>
            <person name="Chen A."/>
            <person name="Janssen B."/>
            <person name="Plunkett B."/>
            <person name="Dwamena C."/>
            <person name="Voogd C."/>
            <person name="Leif D."/>
            <person name="Lafferty D."/>
            <person name="Souleyre E."/>
            <person name="Varkonyi-Gasic E."/>
            <person name="Gambi F."/>
            <person name="Hanley J."/>
            <person name="Yao J.-L."/>
            <person name="Cheung J."/>
            <person name="David K."/>
            <person name="Warren B."/>
            <person name="Marsh K."/>
            <person name="Snowden K."/>
            <person name="Lin-Wang K."/>
            <person name="Brian L."/>
            <person name="Martinez-Sanchez M."/>
            <person name="Wang M."/>
            <person name="Ileperuma N."/>
            <person name="Macnee N."/>
            <person name="Campin R."/>
            <person name="Mcatee P."/>
            <person name="Drummond R."/>
            <person name="Espley R."/>
            <person name="Ireland H."/>
            <person name="Wu R."/>
            <person name="Atkinson R."/>
            <person name="Karunairetnam S."/>
            <person name="Bulley S."/>
            <person name="Chunkath S."/>
            <person name="Hanley Z."/>
            <person name="Storey R."/>
            <person name="Thrimawithana A."/>
            <person name="Thomson S."/>
            <person name="David C."/>
            <person name="Testolin R."/>
        </authorList>
    </citation>
    <scope>NUCLEOTIDE SEQUENCE [LARGE SCALE GENOMIC DNA]</scope>
    <source>
        <strain evidence="3">cv. Red5</strain>
        <tissue evidence="2">Young leaf</tissue>
    </source>
</reference>
<dbReference type="SUPFAM" id="SSF52047">
    <property type="entry name" value="RNI-like"/>
    <property type="match status" value="1"/>
</dbReference>
<gene>
    <name evidence="2" type="ORF">CEY00_Acc06317</name>
</gene>
<accession>A0A2R6RFC6</accession>
<comment type="caution">
    <text evidence="2">The sequence shown here is derived from an EMBL/GenBank/DDBJ whole genome shotgun (WGS) entry which is preliminary data.</text>
</comment>
<dbReference type="InterPro" id="IPR001810">
    <property type="entry name" value="F-box_dom"/>
</dbReference>
<dbReference type="InterPro" id="IPR036047">
    <property type="entry name" value="F-box-like_dom_sf"/>
</dbReference>
<protein>
    <submittedName>
        <fullName evidence="2">F-box/FBD/LRR-repeat protein</fullName>
    </submittedName>
</protein>
<dbReference type="Pfam" id="PF00646">
    <property type="entry name" value="F-box"/>
    <property type="match status" value="1"/>
</dbReference>
<proteinExistence type="predicted"/>
<evidence type="ECO:0000313" key="3">
    <source>
        <dbReference type="Proteomes" id="UP000241394"/>
    </source>
</evidence>
<dbReference type="Gramene" id="PSS28719">
    <property type="protein sequence ID" value="PSS28719"/>
    <property type="gene ID" value="CEY00_Acc06317"/>
</dbReference>
<name>A0A2R6RFC6_ACTCC</name>
<reference evidence="3" key="2">
    <citation type="journal article" date="2018" name="BMC Genomics">
        <title>A manually annotated Actinidia chinensis var. chinensis (kiwifruit) genome highlights the challenges associated with draft genomes and gene prediction in plants.</title>
        <authorList>
            <person name="Pilkington S.M."/>
            <person name="Crowhurst R."/>
            <person name="Hilario E."/>
            <person name="Nardozza S."/>
            <person name="Fraser L."/>
            <person name="Peng Y."/>
            <person name="Gunaseelan K."/>
            <person name="Simpson R."/>
            <person name="Tahir J."/>
            <person name="Deroles S.C."/>
            <person name="Templeton K."/>
            <person name="Luo Z."/>
            <person name="Davy M."/>
            <person name="Cheng C."/>
            <person name="McNeilage M."/>
            <person name="Scaglione D."/>
            <person name="Liu Y."/>
            <person name="Zhang Q."/>
            <person name="Datson P."/>
            <person name="De Silva N."/>
            <person name="Gardiner S.E."/>
            <person name="Bassett H."/>
            <person name="Chagne D."/>
            <person name="McCallum J."/>
            <person name="Dzierzon H."/>
            <person name="Deng C."/>
            <person name="Wang Y.Y."/>
            <person name="Barron L."/>
            <person name="Manako K."/>
            <person name="Bowen J."/>
            <person name="Foster T.M."/>
            <person name="Erridge Z.A."/>
            <person name="Tiffin H."/>
            <person name="Waite C.N."/>
            <person name="Davies K.M."/>
            <person name="Grierson E.P."/>
            <person name="Laing W.A."/>
            <person name="Kirk R."/>
            <person name="Chen X."/>
            <person name="Wood M."/>
            <person name="Montefiori M."/>
            <person name="Brummell D.A."/>
            <person name="Schwinn K.E."/>
            <person name="Catanach A."/>
            <person name="Fullerton C."/>
            <person name="Li D."/>
            <person name="Meiyalaghan S."/>
            <person name="Nieuwenhuizen N."/>
            <person name="Read N."/>
            <person name="Prakash R."/>
            <person name="Hunter D."/>
            <person name="Zhang H."/>
            <person name="McKenzie M."/>
            <person name="Knabel M."/>
            <person name="Harris A."/>
            <person name="Allan A.C."/>
            <person name="Gleave A."/>
            <person name="Chen A."/>
            <person name="Janssen B.J."/>
            <person name="Plunkett B."/>
            <person name="Ampomah-Dwamena C."/>
            <person name="Voogd C."/>
            <person name="Leif D."/>
            <person name="Lafferty D."/>
            <person name="Souleyre E.J.F."/>
            <person name="Varkonyi-Gasic E."/>
            <person name="Gambi F."/>
            <person name="Hanley J."/>
            <person name="Yao J.L."/>
            <person name="Cheung J."/>
            <person name="David K.M."/>
            <person name="Warren B."/>
            <person name="Marsh K."/>
            <person name="Snowden K.C."/>
            <person name="Lin-Wang K."/>
            <person name="Brian L."/>
            <person name="Martinez-Sanchez M."/>
            <person name="Wang M."/>
            <person name="Ileperuma N."/>
            <person name="Macnee N."/>
            <person name="Campin R."/>
            <person name="McAtee P."/>
            <person name="Drummond R.S.M."/>
            <person name="Espley R.V."/>
            <person name="Ireland H.S."/>
            <person name="Wu R."/>
            <person name="Atkinson R.G."/>
            <person name="Karunairetnam S."/>
            <person name="Bulley S."/>
            <person name="Chunkath S."/>
            <person name="Hanley Z."/>
            <person name="Storey R."/>
            <person name="Thrimawithana A.H."/>
            <person name="Thomson S."/>
            <person name="David C."/>
            <person name="Testolin R."/>
            <person name="Huang H."/>
            <person name="Hellens R.P."/>
            <person name="Schaffer R.J."/>
        </authorList>
    </citation>
    <scope>NUCLEOTIDE SEQUENCE [LARGE SCALE GENOMIC DNA]</scope>
    <source>
        <strain evidence="3">cv. Red5</strain>
    </source>
</reference>
<dbReference type="SUPFAM" id="SSF81383">
    <property type="entry name" value="F-box domain"/>
    <property type="match status" value="1"/>
</dbReference>
<keyword evidence="3" id="KW-1185">Reference proteome</keyword>
<sequence length="506" mass="58188">MEGHSSKKGKTSEYDDDRISQLPGNVLNVVFSHLTMREAVRTSVLSTKWRYLWSKSLSHLILDVHSMLDRQEYSSVDTLCESRIHKLIVPWKRMINFLNSVHQFLLSLGKDHKIEKLKVCFTFFRNKYGSHLDHWICFAIRRCVEELDLALLEVDYLNFPLDGTIYDFPCDLLTYDRTGSGIKSSLKCLRLAHCNLAPKYTNLVGFNTLTILDLKWVDLESNECVNNLLSTCRALEWLSLHECYHLNSLKIVHPLCIRLKYLNVCDCCDLNIIEFNGINLEKFEYKGDQISFVFNEVSQLKTVSSHVVQGRTDEGVASILSTLASELPQLKSLLLSCSFYEEAERVPETFYCLKLLSIIEIATNSCNLRQVATLLKASPSLQRLELHLHRYEIMEELVITGAFGCSSMREVKRLPRCPHEHLKEVVITGACGHFGEIEIAIYLLNNATVLEKMVIDPRSRYYVGDGKWEISRSCGSWMLIGRKRFLEYLTREASSQTLIDDIVTIY</sequence>
<dbReference type="InParanoid" id="A0A2R6RFC6"/>
<dbReference type="Proteomes" id="UP000241394">
    <property type="component" value="Chromosome LG6"/>
</dbReference>
<dbReference type="PANTHER" id="PTHR34145:SF28">
    <property type="entry name" value="F-BOX DOMAIN-CONTAINING PROTEIN"/>
    <property type="match status" value="1"/>
</dbReference>
<evidence type="ECO:0000259" key="1">
    <source>
        <dbReference type="PROSITE" id="PS50181"/>
    </source>
</evidence>
<dbReference type="PROSITE" id="PS50181">
    <property type="entry name" value="FBOX"/>
    <property type="match status" value="1"/>
</dbReference>
<dbReference type="OrthoDB" id="594804at2759"/>
<dbReference type="Gene3D" id="3.80.10.10">
    <property type="entry name" value="Ribonuclease Inhibitor"/>
    <property type="match status" value="1"/>
</dbReference>
<dbReference type="InterPro" id="IPR053772">
    <property type="entry name" value="At1g61320/At1g61330-like"/>
</dbReference>
<dbReference type="InterPro" id="IPR055357">
    <property type="entry name" value="LRR_At1g61320_AtMIF1"/>
</dbReference>
<dbReference type="EMBL" id="NKQK01000006">
    <property type="protein sequence ID" value="PSS28719.1"/>
    <property type="molecule type" value="Genomic_DNA"/>
</dbReference>
<organism evidence="2 3">
    <name type="scientific">Actinidia chinensis var. chinensis</name>
    <name type="common">Chinese soft-hair kiwi</name>
    <dbReference type="NCBI Taxonomy" id="1590841"/>
    <lineage>
        <taxon>Eukaryota</taxon>
        <taxon>Viridiplantae</taxon>
        <taxon>Streptophyta</taxon>
        <taxon>Embryophyta</taxon>
        <taxon>Tracheophyta</taxon>
        <taxon>Spermatophyta</taxon>
        <taxon>Magnoliopsida</taxon>
        <taxon>eudicotyledons</taxon>
        <taxon>Gunneridae</taxon>
        <taxon>Pentapetalae</taxon>
        <taxon>asterids</taxon>
        <taxon>Ericales</taxon>
        <taxon>Actinidiaceae</taxon>
        <taxon>Actinidia</taxon>
    </lineage>
</organism>
<dbReference type="PANTHER" id="PTHR34145">
    <property type="entry name" value="OS02G0105600 PROTEIN"/>
    <property type="match status" value="1"/>
</dbReference>
<evidence type="ECO:0000313" key="2">
    <source>
        <dbReference type="EMBL" id="PSS28719.1"/>
    </source>
</evidence>
<feature type="domain" description="F-box" evidence="1">
    <location>
        <begin position="16"/>
        <end position="64"/>
    </location>
</feature>
<dbReference type="Pfam" id="PF23622">
    <property type="entry name" value="LRR_At1g61320_AtMIF1"/>
    <property type="match status" value="1"/>
</dbReference>
<dbReference type="InterPro" id="IPR032675">
    <property type="entry name" value="LRR_dom_sf"/>
</dbReference>
<dbReference type="OMA" id="ILELWAV"/>
<dbReference type="STRING" id="1590841.A0A2R6RFC6"/>